<evidence type="ECO:0000256" key="6">
    <source>
        <dbReference type="ARBA" id="ARBA00023136"/>
    </source>
</evidence>
<comment type="subcellular location">
    <subcellularLocation>
        <location evidence="1">Membrane</location>
        <topology evidence="1">Multi-pass membrane protein</topology>
    </subcellularLocation>
</comment>
<keyword evidence="14" id="KW-1185">Reference proteome</keyword>
<evidence type="ECO:0000256" key="8">
    <source>
        <dbReference type="SAM" id="Phobius"/>
    </source>
</evidence>
<dbReference type="AlphaFoldDB" id="A0A1B2J986"/>
<comment type="similarity">
    <text evidence="2">Belongs to the CSC1 (TC 1.A.17) family.</text>
</comment>
<dbReference type="InterPro" id="IPR032880">
    <property type="entry name" value="CSC1/OSCA1-like_N"/>
</dbReference>
<protein>
    <submittedName>
        <fullName evidence="13">BA75_01798T0</fullName>
    </submittedName>
</protein>
<dbReference type="InterPro" id="IPR045122">
    <property type="entry name" value="Csc1-like"/>
</dbReference>
<feature type="transmembrane region" description="Helical" evidence="8">
    <location>
        <begin position="648"/>
        <end position="665"/>
    </location>
</feature>
<dbReference type="InterPro" id="IPR022257">
    <property type="entry name" value="PHM7_ext"/>
</dbReference>
<evidence type="ECO:0000256" key="7">
    <source>
        <dbReference type="SAM" id="MobiDB-lite"/>
    </source>
</evidence>
<sequence>MTTEVNISTETVLTSLAVNSAVFGVFVAAFILLRAKFHRIYQPKSFTKLLPPEDRPKPVSVFAPRMIWDLIRKDKKFLIKFCGIDGYLFLRYMGILTLTFCFGSLILIVLLPVNAVNGVGQDGFDQLAIQNVDDRNRYFAHAFISWIFYGSILYVIYRELYFYNNMRVVIMSSPLYGTKQSSKSVIFQTATPQFLFKSELKKLFDGVKNVWVLQAPKDLAPLVNRRDQVSMKLENAICKILTKSTKKYLKSPDTFIEGTKWSDYVKKRPTTRSFPIFGKKYDLIDHCKTTLIELNEKILDRQANYEDSSPVNSVVVEFISQYHAQLAHQSVAHHMPLHFTPSHIGVEPADINWFNMRLSWWERLVRSWAAVASIIALVIFWSIPVSFVGMISNITYLTNELPWLRWILDLPDQLLGIVTSLLPTIMLALLMMILPIFIRNMAKLYGSVTSQSVELFTQQTFFAFQVVQVFLVVSLSSAAASAVTQIIEDPTSIMDTLATNLPKASNFYIAYIILQGLSGSSSSLFQVANLILYYVFGFVFDNTPRKKHDRYAGLGSMEWGTTFPVYTNLAVIVLSYSIISPLILIFGAVAFALLWFTYMYNLSYVFVPGPDSQGLHYPRALFQTLVGVYLGEICLLGIFAVGRGWGPIVLEIILIVVTVFVHLNMNSSFDRLLSVVPADAMKPLDGVSETPSWVRSCDVESAHNLSESPFLSEEELPKKLKRKKRKQRSLANVPLLVDGEDMGSSLTTLGPLDRFFRPWIYYSYETLRTYLPESYQEPTVTDEKETRHAYDYPSVTQQQQVLWIPKDPLGFSSQLIEEFKEVIEISHERASINNKGKVEWEGDVPTSGSNVELDKSDKQLMDS</sequence>
<proteinExistence type="inferred from homology"/>
<evidence type="ECO:0000256" key="4">
    <source>
        <dbReference type="ARBA" id="ARBA00022692"/>
    </source>
</evidence>
<feature type="compositionally biased region" description="Basic and acidic residues" evidence="7">
    <location>
        <begin position="852"/>
        <end position="863"/>
    </location>
</feature>
<dbReference type="Pfam" id="PF02714">
    <property type="entry name" value="RSN1_7TM"/>
    <property type="match status" value="1"/>
</dbReference>
<name>A0A1B2J986_PICPA</name>
<feature type="transmembrane region" description="Helical" evidence="8">
    <location>
        <begin position="414"/>
        <end position="438"/>
    </location>
</feature>
<evidence type="ECO:0000256" key="2">
    <source>
        <dbReference type="ARBA" id="ARBA00007779"/>
    </source>
</evidence>
<feature type="transmembrane region" description="Helical" evidence="8">
    <location>
        <begin position="459"/>
        <end position="487"/>
    </location>
</feature>
<evidence type="ECO:0000256" key="3">
    <source>
        <dbReference type="ARBA" id="ARBA00022448"/>
    </source>
</evidence>
<evidence type="ECO:0000259" key="10">
    <source>
        <dbReference type="Pfam" id="PF12621"/>
    </source>
</evidence>
<keyword evidence="4 8" id="KW-0812">Transmembrane</keyword>
<feature type="domain" description="CSC1/OSCA1-like 7TM region" evidence="9">
    <location>
        <begin position="366"/>
        <end position="639"/>
    </location>
</feature>
<evidence type="ECO:0000256" key="1">
    <source>
        <dbReference type="ARBA" id="ARBA00004141"/>
    </source>
</evidence>
<evidence type="ECO:0000313" key="13">
    <source>
        <dbReference type="EMBL" id="ANZ74328.1"/>
    </source>
</evidence>
<feature type="domain" description="CSC1/OSCA1-like cytosolic" evidence="12">
    <location>
        <begin position="199"/>
        <end position="355"/>
    </location>
</feature>
<evidence type="ECO:0000256" key="5">
    <source>
        <dbReference type="ARBA" id="ARBA00022989"/>
    </source>
</evidence>
<reference evidence="13 14" key="1">
    <citation type="submission" date="2016-02" db="EMBL/GenBank/DDBJ databases">
        <title>Comparative genomic and transcriptomic foundation for Pichia pastoris.</title>
        <authorList>
            <person name="Love K.R."/>
            <person name="Shah K.A."/>
            <person name="Whittaker C.A."/>
            <person name="Wu J."/>
            <person name="Bartlett M.C."/>
            <person name="Ma D."/>
            <person name="Leeson R.L."/>
            <person name="Priest M."/>
            <person name="Young S.K."/>
            <person name="Love J.C."/>
        </authorList>
    </citation>
    <scope>NUCLEOTIDE SEQUENCE [LARGE SCALE GENOMIC DNA]</scope>
    <source>
        <strain evidence="13 14">ATCC 28485</strain>
    </source>
</reference>
<feature type="domain" description="CSC1/OSCA1-like N-terminal transmembrane" evidence="11">
    <location>
        <begin position="12"/>
        <end position="159"/>
    </location>
</feature>
<feature type="transmembrane region" description="Helical" evidence="8">
    <location>
        <begin position="569"/>
        <end position="600"/>
    </location>
</feature>
<evidence type="ECO:0000259" key="11">
    <source>
        <dbReference type="Pfam" id="PF13967"/>
    </source>
</evidence>
<evidence type="ECO:0000259" key="12">
    <source>
        <dbReference type="Pfam" id="PF14703"/>
    </source>
</evidence>
<dbReference type="PANTHER" id="PTHR13018">
    <property type="entry name" value="PROBABLE MEMBRANE PROTEIN DUF221-RELATED"/>
    <property type="match status" value="1"/>
</dbReference>
<dbReference type="EMBL" id="CP014584">
    <property type="protein sequence ID" value="ANZ74328.1"/>
    <property type="molecule type" value="Genomic_DNA"/>
</dbReference>
<gene>
    <name evidence="13" type="primary">RSN1</name>
    <name evidence="13" type="ORF">ATY40_BA7501798</name>
</gene>
<keyword evidence="5 8" id="KW-1133">Transmembrane helix</keyword>
<feature type="region of interest" description="Disordered" evidence="7">
    <location>
        <begin position="838"/>
        <end position="863"/>
    </location>
</feature>
<dbReference type="OrthoDB" id="1076608at2759"/>
<dbReference type="GO" id="GO:0005886">
    <property type="term" value="C:plasma membrane"/>
    <property type="evidence" value="ECO:0007669"/>
    <property type="project" value="TreeGrafter"/>
</dbReference>
<dbReference type="Pfam" id="PF14703">
    <property type="entry name" value="PHM7_cyt"/>
    <property type="match status" value="1"/>
</dbReference>
<dbReference type="InterPro" id="IPR027815">
    <property type="entry name" value="CSC1/OSCA1-like_cyt"/>
</dbReference>
<organism evidence="13 14">
    <name type="scientific">Komagataella pastoris</name>
    <name type="common">Yeast</name>
    <name type="synonym">Pichia pastoris</name>
    <dbReference type="NCBI Taxonomy" id="4922"/>
    <lineage>
        <taxon>Eukaryota</taxon>
        <taxon>Fungi</taxon>
        <taxon>Dikarya</taxon>
        <taxon>Ascomycota</taxon>
        <taxon>Saccharomycotina</taxon>
        <taxon>Pichiomycetes</taxon>
        <taxon>Pichiales</taxon>
        <taxon>Pichiaceae</taxon>
        <taxon>Komagataella</taxon>
    </lineage>
</organism>
<dbReference type="GO" id="GO:0005227">
    <property type="term" value="F:calcium-activated cation channel activity"/>
    <property type="evidence" value="ECO:0007669"/>
    <property type="project" value="InterPro"/>
</dbReference>
<dbReference type="Pfam" id="PF13967">
    <property type="entry name" value="RSN1_TM"/>
    <property type="match status" value="1"/>
</dbReference>
<feature type="transmembrane region" description="Helical" evidence="8">
    <location>
        <begin position="367"/>
        <end position="394"/>
    </location>
</feature>
<evidence type="ECO:0000259" key="9">
    <source>
        <dbReference type="Pfam" id="PF02714"/>
    </source>
</evidence>
<feature type="transmembrane region" description="Helical" evidence="8">
    <location>
        <begin position="12"/>
        <end position="33"/>
    </location>
</feature>
<feature type="transmembrane region" description="Helical" evidence="8">
    <location>
        <begin position="507"/>
        <end position="540"/>
    </location>
</feature>
<dbReference type="PANTHER" id="PTHR13018:SF26">
    <property type="entry name" value="DOMAIN PROTEIN, PUTATIVE (AFU_ORTHOLOGUE AFUA_5G10920)-RELATED"/>
    <property type="match status" value="1"/>
</dbReference>
<feature type="transmembrane region" description="Helical" evidence="8">
    <location>
        <begin position="138"/>
        <end position="157"/>
    </location>
</feature>
<accession>A0A1B2J986</accession>
<dbReference type="InterPro" id="IPR003864">
    <property type="entry name" value="CSC1/OSCA1-like_7TM"/>
</dbReference>
<dbReference type="Proteomes" id="UP000094565">
    <property type="component" value="Chromosome 1"/>
</dbReference>
<feature type="domain" description="10TM putative phosphate transporter extracellular tail" evidence="10">
    <location>
        <begin position="755"/>
        <end position="844"/>
    </location>
</feature>
<dbReference type="Pfam" id="PF12621">
    <property type="entry name" value="PHM7_ext"/>
    <property type="match status" value="1"/>
</dbReference>
<feature type="transmembrane region" description="Helical" evidence="8">
    <location>
        <begin position="620"/>
        <end position="641"/>
    </location>
</feature>
<keyword evidence="3" id="KW-0813">Transport</keyword>
<evidence type="ECO:0000313" key="14">
    <source>
        <dbReference type="Proteomes" id="UP000094565"/>
    </source>
</evidence>
<keyword evidence="6 8" id="KW-0472">Membrane</keyword>
<feature type="transmembrane region" description="Helical" evidence="8">
    <location>
        <begin position="89"/>
        <end position="111"/>
    </location>
</feature>